<proteinExistence type="predicted"/>
<protein>
    <submittedName>
        <fullName evidence="1">Uncharacterized protein</fullName>
    </submittedName>
</protein>
<feature type="non-terminal residue" evidence="1">
    <location>
        <position position="661"/>
    </location>
</feature>
<comment type="caution">
    <text evidence="1">The sequence shown here is derived from an EMBL/GenBank/DDBJ whole genome shotgun (WGS) entry which is preliminary data.</text>
</comment>
<dbReference type="Proteomes" id="UP001150603">
    <property type="component" value="Unassembled WGS sequence"/>
</dbReference>
<dbReference type="EMBL" id="JANBPW010001182">
    <property type="protein sequence ID" value="KAJ1945740.1"/>
    <property type="molecule type" value="Genomic_DNA"/>
</dbReference>
<keyword evidence="2" id="KW-1185">Reference proteome</keyword>
<accession>A0ACC1JBM0</accession>
<evidence type="ECO:0000313" key="1">
    <source>
        <dbReference type="EMBL" id="KAJ1945740.1"/>
    </source>
</evidence>
<sequence length="661" mass="74392">MLRAVASRISQRAFASPAVPSVWGTAQSPSSSIRSINTSGVLEGERRKHRDYSRYPRSRSQRPDRPEKVATTELMQDVNGVKGEKLVESIKITDDEINKIYESIITPEQRQHLDRLSMKHMSRAEFLESRRKNRENQYLPFVEEEIPEKTAETKKETEETSKIATIADSSMENMVYIDTRAVREMEEAKRAVITSMDSASVDKLRERVYTNAPTERRLEEETSNSLTEIEETGSAGLVSELTVNEFNYAIYANTLAGRASEAMDAFELMREAGIKPDQTTFANLTVAHAKAGDLESAIAMFKGLESEGLEPNMHSYGTLIRAYMEFDRVDDAFRVYETMKKREVWPSLPIYNSLIVSCLKVGDLKRAWGVFEHLRYAIAQPDEVSFTIMIHACAKNGEVEKAMNLFDEMVSNKLALTDVTFNSLIHACALRPDYFDEGFRLLQLMETHGFQPDFYTYNTLIYACARKKNLGLVRSIFRDMLQQSLQPQNQGLIKIDAVTIANMLWAYSSFLDPVKNCSWKVAKNYENLAMEALEATQKSEAQGNLGRLGQMLSRSDSAFVSSVTSAVLIEAQAKAAKIGRSLADSKTSEGENDDANSLLLELVDALMPEKLPSKHNAIGSEATRLMAFYLDVIKGNVTSLMLNSYISAMVSNGRFYEAWRT</sequence>
<name>A0ACC1JBM0_9FUNG</name>
<reference evidence="1" key="1">
    <citation type="submission" date="2022-07" db="EMBL/GenBank/DDBJ databases">
        <title>Phylogenomic reconstructions and comparative analyses of Kickxellomycotina fungi.</title>
        <authorList>
            <person name="Reynolds N.K."/>
            <person name="Stajich J.E."/>
            <person name="Barry K."/>
            <person name="Grigoriev I.V."/>
            <person name="Crous P."/>
            <person name="Smith M.E."/>
        </authorList>
    </citation>
    <scope>NUCLEOTIDE SEQUENCE</scope>
    <source>
        <strain evidence="1">NRRL 5244</strain>
    </source>
</reference>
<gene>
    <name evidence="1" type="ORF">FBU59_002222</name>
</gene>
<evidence type="ECO:0000313" key="2">
    <source>
        <dbReference type="Proteomes" id="UP001150603"/>
    </source>
</evidence>
<organism evidence="1 2">
    <name type="scientific">Linderina macrospora</name>
    <dbReference type="NCBI Taxonomy" id="4868"/>
    <lineage>
        <taxon>Eukaryota</taxon>
        <taxon>Fungi</taxon>
        <taxon>Fungi incertae sedis</taxon>
        <taxon>Zoopagomycota</taxon>
        <taxon>Kickxellomycotina</taxon>
        <taxon>Kickxellomycetes</taxon>
        <taxon>Kickxellales</taxon>
        <taxon>Kickxellaceae</taxon>
        <taxon>Linderina</taxon>
    </lineage>
</organism>